<comment type="caution">
    <text evidence="2">The sequence shown here is derived from an EMBL/GenBank/DDBJ whole genome shotgun (WGS) entry which is preliminary data.</text>
</comment>
<feature type="transmembrane region" description="Helical" evidence="1">
    <location>
        <begin position="136"/>
        <end position="157"/>
    </location>
</feature>
<evidence type="ECO:0000256" key="1">
    <source>
        <dbReference type="SAM" id="Phobius"/>
    </source>
</evidence>
<keyword evidence="1" id="KW-1133">Transmembrane helix</keyword>
<dbReference type="EMBL" id="VLKU01000009">
    <property type="protein sequence ID" value="TWI31438.1"/>
    <property type="molecule type" value="Genomic_DNA"/>
</dbReference>
<organism evidence="2 3">
    <name type="scientific">Paracoccus sulfuroxidans</name>
    <dbReference type="NCBI Taxonomy" id="384678"/>
    <lineage>
        <taxon>Bacteria</taxon>
        <taxon>Pseudomonadati</taxon>
        <taxon>Pseudomonadota</taxon>
        <taxon>Alphaproteobacteria</taxon>
        <taxon>Rhodobacterales</taxon>
        <taxon>Paracoccaceae</taxon>
        <taxon>Paracoccus</taxon>
    </lineage>
</organism>
<feature type="transmembrane region" description="Helical" evidence="1">
    <location>
        <begin position="61"/>
        <end position="81"/>
    </location>
</feature>
<protein>
    <submittedName>
        <fullName evidence="2">Uncharacterized protein</fullName>
    </submittedName>
</protein>
<sequence>MKVLVLANSSSGPGWRFATELIDENRVTDNPGYFNRMWRSARPVGPDVLEVCSYHDRRVRILCWIFGLLAAVIAGFSGMVMDRADYPFADQIDAFRVLTDYHGVLAEEYAAEPRRESLQAWLADYDQMWPLHRDHAIRTLIGTFMFTVPLWLCALLWPRRAPLRIDRRRWVAYTILKGELALSRIDTGPEAATPFVTRTAPAPPLTFTNAPYDGFGPLLTGLIGTRSAKMRIFWMGTQPVTNPNQNGDLADLVNLFTDDRVEQSRWLPLLRRRGFLPGDLLRALDRISLRRRPDLDSVAVQEQLDRAAPQAVQVGDPILSRS</sequence>
<dbReference type="Proteomes" id="UP000316225">
    <property type="component" value="Unassembled WGS sequence"/>
</dbReference>
<reference evidence="2 3" key="1">
    <citation type="journal article" date="2015" name="Stand. Genomic Sci.">
        <title>Genomic Encyclopedia of Bacterial and Archaeal Type Strains, Phase III: the genomes of soil and plant-associated and newly described type strains.</title>
        <authorList>
            <person name="Whitman W.B."/>
            <person name="Woyke T."/>
            <person name="Klenk H.P."/>
            <person name="Zhou Y."/>
            <person name="Lilburn T.G."/>
            <person name="Beck B.J."/>
            <person name="De Vos P."/>
            <person name="Vandamme P."/>
            <person name="Eisen J.A."/>
            <person name="Garrity G."/>
            <person name="Hugenholtz P."/>
            <person name="Kyrpides N.C."/>
        </authorList>
    </citation>
    <scope>NUCLEOTIDE SEQUENCE [LARGE SCALE GENOMIC DNA]</scope>
    <source>
        <strain evidence="2 3">CGMCC 1.5364</strain>
    </source>
</reference>
<keyword evidence="1" id="KW-0812">Transmembrane</keyword>
<evidence type="ECO:0000313" key="2">
    <source>
        <dbReference type="EMBL" id="TWI31438.1"/>
    </source>
</evidence>
<keyword evidence="3" id="KW-1185">Reference proteome</keyword>
<proteinExistence type="predicted"/>
<accession>A0A562NH72</accession>
<evidence type="ECO:0000313" key="3">
    <source>
        <dbReference type="Proteomes" id="UP000316225"/>
    </source>
</evidence>
<dbReference type="AlphaFoldDB" id="A0A562NH72"/>
<name>A0A562NH72_9RHOB</name>
<gene>
    <name evidence="2" type="ORF">IQ24_02889</name>
</gene>
<keyword evidence="1" id="KW-0472">Membrane</keyword>